<dbReference type="Pfam" id="PF05721">
    <property type="entry name" value="PhyH"/>
    <property type="match status" value="1"/>
</dbReference>
<dbReference type="KEGG" id="mros:EHO51_05135"/>
<dbReference type="RefSeq" id="WP_124737994.1">
    <property type="nucleotide sequence ID" value="NZ_CP034086.1"/>
</dbReference>
<evidence type="ECO:0008006" key="4">
    <source>
        <dbReference type="Google" id="ProtNLM"/>
    </source>
</evidence>
<dbReference type="GO" id="GO:0005506">
    <property type="term" value="F:iron ion binding"/>
    <property type="evidence" value="ECO:0007669"/>
    <property type="project" value="UniProtKB-ARBA"/>
</dbReference>
<comment type="cofactor">
    <cofactor evidence="1">
        <name>Fe(2+)</name>
        <dbReference type="ChEBI" id="CHEBI:29033"/>
    </cofactor>
</comment>
<dbReference type="SUPFAM" id="SSF51197">
    <property type="entry name" value="Clavaminate synthase-like"/>
    <property type="match status" value="1"/>
</dbReference>
<dbReference type="GO" id="GO:0016706">
    <property type="term" value="F:2-oxoglutarate-dependent dioxygenase activity"/>
    <property type="evidence" value="ECO:0007669"/>
    <property type="project" value="UniProtKB-ARBA"/>
</dbReference>
<proteinExistence type="predicted"/>
<dbReference type="EMBL" id="CP034086">
    <property type="protein sequence ID" value="AZG76168.1"/>
    <property type="molecule type" value="Genomic_DNA"/>
</dbReference>
<organism evidence="2 3">
    <name type="scientific">Methylocystis rosea</name>
    <dbReference type="NCBI Taxonomy" id="173366"/>
    <lineage>
        <taxon>Bacteria</taxon>
        <taxon>Pseudomonadati</taxon>
        <taxon>Pseudomonadota</taxon>
        <taxon>Alphaproteobacteria</taxon>
        <taxon>Hyphomicrobiales</taxon>
        <taxon>Methylocystaceae</taxon>
        <taxon>Methylocystis</taxon>
    </lineage>
</organism>
<dbReference type="PANTHER" id="PTHR20883:SF48">
    <property type="entry name" value="ECTOINE DIOXYGENASE"/>
    <property type="match status" value="1"/>
</dbReference>
<dbReference type="Gene3D" id="2.60.120.620">
    <property type="entry name" value="q2cbj1_9rhob like domain"/>
    <property type="match status" value="1"/>
</dbReference>
<accession>A0A3G8M5L8</accession>
<dbReference type="Proteomes" id="UP000273982">
    <property type="component" value="Chromosome"/>
</dbReference>
<evidence type="ECO:0000313" key="3">
    <source>
        <dbReference type="Proteomes" id="UP000273982"/>
    </source>
</evidence>
<dbReference type="InterPro" id="IPR008775">
    <property type="entry name" value="Phytyl_CoA_dOase-like"/>
</dbReference>
<dbReference type="PANTHER" id="PTHR20883">
    <property type="entry name" value="PHYTANOYL-COA DIOXYGENASE DOMAIN CONTAINING 1"/>
    <property type="match status" value="1"/>
</dbReference>
<name>A0A3G8M5L8_9HYPH</name>
<evidence type="ECO:0000313" key="2">
    <source>
        <dbReference type="EMBL" id="AZG76168.1"/>
    </source>
</evidence>
<gene>
    <name evidence="2" type="ORF">EHO51_05135</name>
</gene>
<protein>
    <recommendedName>
        <fullName evidence="4">Phytanoyl-CoA dioxygenase family protein</fullName>
    </recommendedName>
</protein>
<reference evidence="2 3" key="1">
    <citation type="submission" date="2018-11" db="EMBL/GenBank/DDBJ databases">
        <title>Genome squencing of methanotrophic bacteria isolated from alkaline groundwater in Korea.</title>
        <authorList>
            <person name="Nguyen L.N."/>
        </authorList>
    </citation>
    <scope>NUCLEOTIDE SEQUENCE [LARGE SCALE GENOMIC DNA]</scope>
    <source>
        <strain evidence="2 3">GW6</strain>
    </source>
</reference>
<dbReference type="AlphaFoldDB" id="A0A3G8M5L8"/>
<evidence type="ECO:0000256" key="1">
    <source>
        <dbReference type="ARBA" id="ARBA00001954"/>
    </source>
</evidence>
<sequence>MEIPKNIFQYDWAAMSAADQRAFFAKNGFLVIPQLFTPEEVDLMHKEIEQYGLAEKKIDMSEAFCSAPSFAPMVDHPKLVSALTSILGSNFICFKGAYVPKPSKPGVSAPHRTALHVDYGILEREGDYRNSNALWVNVACYLSDMTFEHAPFAVVPGSHNYFHLEPGTDMESLKEEAVTLLAKAGDAILFLHNTVHAGGSNVSGYTQHILFCSYRAAWARHIGRVTEWPKQFVENSPPSRQRLISGLNAGDAQEELPAVVKRYVPASVLKKSAETLSTLGKYSKAKSLTRLGDRLWAAYEKRVE</sequence>